<gene>
    <name evidence="5" type="ORF">ACFOX0_34035</name>
</gene>
<keyword evidence="6" id="KW-1185">Reference proteome</keyword>
<dbReference type="GO" id="GO:0016746">
    <property type="term" value="F:acyltransferase activity"/>
    <property type="evidence" value="ECO:0007669"/>
    <property type="project" value="UniProtKB-KW"/>
</dbReference>
<evidence type="ECO:0000313" key="5">
    <source>
        <dbReference type="EMBL" id="MFC4110912.1"/>
    </source>
</evidence>
<dbReference type="InterPro" id="IPR050091">
    <property type="entry name" value="PKS_NRPS_Biosynth_Enz"/>
</dbReference>
<feature type="active site" description="Proton acceptor; for dehydratase activity" evidence="3">
    <location>
        <position position="282"/>
    </location>
</feature>
<dbReference type="PROSITE" id="PS52019">
    <property type="entry name" value="PKS_MFAS_DH"/>
    <property type="match status" value="1"/>
</dbReference>
<accession>A0ABV8KYG2</accession>
<dbReference type="InterPro" id="IPR036291">
    <property type="entry name" value="NAD(P)-bd_dom_sf"/>
</dbReference>
<dbReference type="Proteomes" id="UP001595868">
    <property type="component" value="Unassembled WGS sequence"/>
</dbReference>
<dbReference type="Gene3D" id="3.40.366.10">
    <property type="entry name" value="Malonyl-Coenzyme A Acyl Carrier Protein, domain 2"/>
    <property type="match status" value="1"/>
</dbReference>
<dbReference type="InterPro" id="IPR016035">
    <property type="entry name" value="Acyl_Trfase/lysoPLipase"/>
</dbReference>
<dbReference type="InterPro" id="IPR042104">
    <property type="entry name" value="PKS_dehydratase_sf"/>
</dbReference>
<organism evidence="5 6">
    <name type="scientific">Micromonospora zhanjiangensis</name>
    <dbReference type="NCBI Taxonomy" id="1522057"/>
    <lineage>
        <taxon>Bacteria</taxon>
        <taxon>Bacillati</taxon>
        <taxon>Actinomycetota</taxon>
        <taxon>Actinomycetes</taxon>
        <taxon>Micromonosporales</taxon>
        <taxon>Micromonosporaceae</taxon>
        <taxon>Micromonospora</taxon>
    </lineage>
</organism>
<evidence type="ECO:0000256" key="1">
    <source>
        <dbReference type="ARBA" id="ARBA00022679"/>
    </source>
</evidence>
<dbReference type="EMBL" id="JBHSBN010000088">
    <property type="protein sequence ID" value="MFC4110912.1"/>
    <property type="molecule type" value="Genomic_DNA"/>
</dbReference>
<dbReference type="PANTHER" id="PTHR43775:SF51">
    <property type="entry name" value="INACTIVE PHENOLPHTHIOCEROL SYNTHESIS POLYKETIDE SYNTHASE TYPE I PKS1-RELATED"/>
    <property type="match status" value="1"/>
</dbReference>
<dbReference type="InterPro" id="IPR020807">
    <property type="entry name" value="PKS_DH"/>
</dbReference>
<evidence type="ECO:0000259" key="4">
    <source>
        <dbReference type="PROSITE" id="PS52019"/>
    </source>
</evidence>
<proteinExistence type="predicted"/>
<protein>
    <submittedName>
        <fullName evidence="5">Acyltransferase domain-containing protein</fullName>
    </submittedName>
</protein>
<dbReference type="Pfam" id="PF22953">
    <property type="entry name" value="SpnB_Rossmann"/>
    <property type="match status" value="1"/>
</dbReference>
<dbReference type="PANTHER" id="PTHR43775">
    <property type="entry name" value="FATTY ACID SYNTHASE"/>
    <property type="match status" value="1"/>
</dbReference>
<dbReference type="SUPFAM" id="SSF55048">
    <property type="entry name" value="Probable ACP-binding domain of malonyl-CoA ACP transacylase"/>
    <property type="match status" value="1"/>
</dbReference>
<dbReference type="Gene3D" id="3.30.70.3290">
    <property type="match status" value="1"/>
</dbReference>
<dbReference type="Pfam" id="PF00698">
    <property type="entry name" value="Acyl_transf_1"/>
    <property type="match status" value="1"/>
</dbReference>
<comment type="caution">
    <text evidence="5">The sequence shown here is derived from an EMBL/GenBank/DDBJ whole genome shotgun (WGS) entry which is preliminary data.</text>
</comment>
<feature type="region of interest" description="N-terminal hotdog fold" evidence="3">
    <location>
        <begin position="250"/>
        <end position="373"/>
    </location>
</feature>
<dbReference type="SMART" id="SM00827">
    <property type="entry name" value="PKS_AT"/>
    <property type="match status" value="1"/>
</dbReference>
<feature type="region of interest" description="C-terminal hotdog fold" evidence="3">
    <location>
        <begin position="385"/>
        <end position="519"/>
    </location>
</feature>
<dbReference type="InterPro" id="IPR049900">
    <property type="entry name" value="PKS_mFAS_DH"/>
</dbReference>
<dbReference type="InterPro" id="IPR014043">
    <property type="entry name" value="Acyl_transferase_dom"/>
</dbReference>
<evidence type="ECO:0000256" key="2">
    <source>
        <dbReference type="ARBA" id="ARBA00023315"/>
    </source>
</evidence>
<dbReference type="SUPFAM" id="SSF51735">
    <property type="entry name" value="NAD(P)-binding Rossmann-fold domains"/>
    <property type="match status" value="1"/>
</dbReference>
<reference evidence="6" key="1">
    <citation type="journal article" date="2019" name="Int. J. Syst. Evol. Microbiol.">
        <title>The Global Catalogue of Microorganisms (GCM) 10K type strain sequencing project: providing services to taxonomists for standard genome sequencing and annotation.</title>
        <authorList>
            <consortium name="The Broad Institute Genomics Platform"/>
            <consortium name="The Broad Institute Genome Sequencing Center for Infectious Disease"/>
            <person name="Wu L."/>
            <person name="Ma J."/>
        </authorList>
    </citation>
    <scope>NUCLEOTIDE SEQUENCE [LARGE SCALE GENOMIC DNA]</scope>
    <source>
        <strain evidence="6">2902at01</strain>
    </source>
</reference>
<dbReference type="Pfam" id="PF14765">
    <property type="entry name" value="PS-DH"/>
    <property type="match status" value="1"/>
</dbReference>
<feature type="active site" description="Proton donor; for dehydratase activity" evidence="3">
    <location>
        <position position="444"/>
    </location>
</feature>
<feature type="non-terminal residue" evidence="5">
    <location>
        <position position="617"/>
    </location>
</feature>
<dbReference type="Pfam" id="PF21089">
    <property type="entry name" value="PKS_DH_N"/>
    <property type="match status" value="1"/>
</dbReference>
<name>A0ABV8KYG2_9ACTN</name>
<keyword evidence="2 5" id="KW-0012">Acyltransferase</keyword>
<evidence type="ECO:0000313" key="6">
    <source>
        <dbReference type="Proteomes" id="UP001595868"/>
    </source>
</evidence>
<dbReference type="InterPro" id="IPR055123">
    <property type="entry name" value="SpnB-like_Rossmann"/>
</dbReference>
<sequence>MGEITAAHLTGTLSLADAAKLVTARAALMQSLPATGAMATIQATVEQVTPHLVGDTTIAAVNTNNHITISGTTEHVQATLTNIPAPSRLLQVSHAFHSPHLDPILDELTAVASTLHHQTPTIPVISNLTGQTAQHDPGYWAQQARGTVQWRDTLTYLAEQGVTTFLEIGPHNTLTALTREVLPDATALHTSHRTNGTNIDSVLAQTWIHGHGNHPAEPTNHLPDAPTYPFERNRYWLMTPPPATAGGTTHPHLTTAVHRADIDGTLHTGTLNPAVHTWLTEHVIGDTTLLPATAFAEMAIFAGDAVGYGRIEELTLRAPLPLDRTAALQVWVGEPDHQDRRPITVYARPTSTGSDEVWTCHATGHLGPDVDPPLPDTAPRPPAGAVAVDVDDLYERLEERGYRYGANFRRLTAAWRDGETIFAEVTVGKDTDLRGYGVHPALFDAALHCLGVTDDGAGRRLPVQWSGVSLHATGARSLRVRVTPAGDDEVAITITDPAGAPVLSVDALTLREVAGQETATSGLYTLVWKPVDGGRRGVVPGTVLLDAGAVPADRPGAAVAWVLEQVQQRLDGSEHLVVVTRGAVAVTDTDDPDPDQGAVWGLIRSAQAEHPHRFTLL</sequence>
<keyword evidence="1" id="KW-0808">Transferase</keyword>
<dbReference type="InterPro" id="IPR001227">
    <property type="entry name" value="Ac_transferase_dom_sf"/>
</dbReference>
<dbReference type="Gene3D" id="3.10.129.110">
    <property type="entry name" value="Polyketide synthase dehydratase"/>
    <property type="match status" value="1"/>
</dbReference>
<feature type="domain" description="PKS/mFAS DH" evidence="4">
    <location>
        <begin position="250"/>
        <end position="519"/>
    </location>
</feature>
<evidence type="ECO:0000256" key="3">
    <source>
        <dbReference type="PROSITE-ProRule" id="PRU01363"/>
    </source>
</evidence>
<dbReference type="SMART" id="SM00826">
    <property type="entry name" value="PKS_DH"/>
    <property type="match status" value="1"/>
</dbReference>
<dbReference type="InterPro" id="IPR049551">
    <property type="entry name" value="PKS_DH_C"/>
</dbReference>
<dbReference type="SUPFAM" id="SSF52151">
    <property type="entry name" value="FabD/lysophospholipase-like"/>
    <property type="match status" value="1"/>
</dbReference>
<dbReference type="RefSeq" id="WP_377553774.1">
    <property type="nucleotide sequence ID" value="NZ_JBHSBN010000088.1"/>
</dbReference>
<dbReference type="InterPro" id="IPR016036">
    <property type="entry name" value="Malonyl_transacylase_ACP-bd"/>
</dbReference>
<dbReference type="InterPro" id="IPR049552">
    <property type="entry name" value="PKS_DH_N"/>
</dbReference>